<dbReference type="Proteomes" id="UP000620156">
    <property type="component" value="Unassembled WGS sequence"/>
</dbReference>
<reference evidence="2" key="2">
    <citation type="submission" date="2020-09" db="EMBL/GenBank/DDBJ databases">
        <authorList>
            <person name="Sun Q."/>
            <person name="Ohkuma M."/>
        </authorList>
    </citation>
    <scope>NUCLEOTIDE SEQUENCE</scope>
    <source>
        <strain evidence="2">JCM 3131</strain>
    </source>
</reference>
<evidence type="ECO:0000256" key="1">
    <source>
        <dbReference type="SAM" id="SignalP"/>
    </source>
</evidence>
<feature type="chain" id="PRO_5036951969" description="Chaplin" evidence="1">
    <location>
        <begin position="29"/>
        <end position="67"/>
    </location>
</feature>
<protein>
    <recommendedName>
        <fullName evidence="4">Chaplin</fullName>
    </recommendedName>
</protein>
<keyword evidence="3" id="KW-1185">Reference proteome</keyword>
<keyword evidence="1" id="KW-0732">Signal</keyword>
<comment type="caution">
    <text evidence="2">The sequence shown here is derived from an EMBL/GenBank/DDBJ whole genome shotgun (WGS) entry which is preliminary data.</text>
</comment>
<name>A0A918BBC7_9ACTN</name>
<evidence type="ECO:0008006" key="4">
    <source>
        <dbReference type="Google" id="ProtNLM"/>
    </source>
</evidence>
<feature type="signal peptide" evidence="1">
    <location>
        <begin position="1"/>
        <end position="28"/>
    </location>
</feature>
<organism evidence="2 3">
    <name type="scientific">Streptomyces ruber</name>
    <dbReference type="NCBI Taxonomy" id="83378"/>
    <lineage>
        <taxon>Bacteria</taxon>
        <taxon>Bacillati</taxon>
        <taxon>Actinomycetota</taxon>
        <taxon>Actinomycetes</taxon>
        <taxon>Kitasatosporales</taxon>
        <taxon>Streptomycetaceae</taxon>
        <taxon>Streptomyces</taxon>
    </lineage>
</organism>
<gene>
    <name evidence="2" type="ORF">GCM10010145_22230</name>
</gene>
<evidence type="ECO:0000313" key="3">
    <source>
        <dbReference type="Proteomes" id="UP000620156"/>
    </source>
</evidence>
<reference evidence="2" key="1">
    <citation type="journal article" date="2014" name="Int. J. Syst. Evol. Microbiol.">
        <title>Complete genome sequence of Corynebacterium casei LMG S-19264T (=DSM 44701T), isolated from a smear-ripened cheese.</title>
        <authorList>
            <consortium name="US DOE Joint Genome Institute (JGI-PGF)"/>
            <person name="Walter F."/>
            <person name="Albersmeier A."/>
            <person name="Kalinowski J."/>
            <person name="Ruckert C."/>
        </authorList>
    </citation>
    <scope>NUCLEOTIDE SEQUENCE</scope>
    <source>
        <strain evidence="2">JCM 3131</strain>
    </source>
</reference>
<sequence>MRRRILTLVTAPLLAALFGLGAATTASAHEHGPGGNAVAGADGLVGLNVAALSNQASPGGNAGIDLL</sequence>
<proteinExistence type="predicted"/>
<dbReference type="AlphaFoldDB" id="A0A918BBC7"/>
<dbReference type="EMBL" id="BMQK01000003">
    <property type="protein sequence ID" value="GGQ52373.1"/>
    <property type="molecule type" value="Genomic_DNA"/>
</dbReference>
<accession>A0A918BBC7</accession>
<evidence type="ECO:0000313" key="2">
    <source>
        <dbReference type="EMBL" id="GGQ52373.1"/>
    </source>
</evidence>